<evidence type="ECO:0000256" key="6">
    <source>
        <dbReference type="RuleBase" id="RU367044"/>
    </source>
</evidence>
<keyword evidence="3 6" id="KW-0713">Self-incompatibility</keyword>
<gene>
    <name evidence="7" type="ORF">LVIROSA_LOCUS10294</name>
</gene>
<keyword evidence="5" id="KW-0732">Signal</keyword>
<evidence type="ECO:0000256" key="2">
    <source>
        <dbReference type="ARBA" id="ARBA00005581"/>
    </source>
</evidence>
<dbReference type="Pfam" id="PF05938">
    <property type="entry name" value="Self-incomp_S1"/>
    <property type="match status" value="1"/>
</dbReference>
<dbReference type="InterPro" id="IPR010264">
    <property type="entry name" value="Self-incomp_S1"/>
</dbReference>
<evidence type="ECO:0000256" key="5">
    <source>
        <dbReference type="ARBA" id="ARBA00022729"/>
    </source>
</evidence>
<keyword evidence="8" id="KW-1185">Reference proteome</keyword>
<comment type="subcellular location">
    <subcellularLocation>
        <location evidence="1 6">Secreted</location>
    </subcellularLocation>
</comment>
<evidence type="ECO:0000256" key="1">
    <source>
        <dbReference type="ARBA" id="ARBA00004613"/>
    </source>
</evidence>
<evidence type="ECO:0000256" key="4">
    <source>
        <dbReference type="ARBA" id="ARBA00022525"/>
    </source>
</evidence>
<accession>A0AAU9MBV9</accession>
<organism evidence="7 8">
    <name type="scientific">Lactuca virosa</name>
    <dbReference type="NCBI Taxonomy" id="75947"/>
    <lineage>
        <taxon>Eukaryota</taxon>
        <taxon>Viridiplantae</taxon>
        <taxon>Streptophyta</taxon>
        <taxon>Embryophyta</taxon>
        <taxon>Tracheophyta</taxon>
        <taxon>Spermatophyta</taxon>
        <taxon>Magnoliopsida</taxon>
        <taxon>eudicotyledons</taxon>
        <taxon>Gunneridae</taxon>
        <taxon>Pentapetalae</taxon>
        <taxon>asterids</taxon>
        <taxon>campanulids</taxon>
        <taxon>Asterales</taxon>
        <taxon>Asteraceae</taxon>
        <taxon>Cichorioideae</taxon>
        <taxon>Cichorieae</taxon>
        <taxon>Lactucinae</taxon>
        <taxon>Lactuca</taxon>
    </lineage>
</organism>
<keyword evidence="4 6" id="KW-0964">Secreted</keyword>
<protein>
    <recommendedName>
        <fullName evidence="6">S-protein homolog</fullName>
    </recommendedName>
</protein>
<sequence>MHIIDSEIQNLIVHVLSKDNDLGNYTMTINDEFHWDFRRNFGETTEFSGHFYWMTSDNQIYQEVEFSVFNNHIADECGNKLLKTNKCFWLVKSDGFYFAKGSPSDLMFKYTWPH</sequence>
<dbReference type="AlphaFoldDB" id="A0AAU9MBV9"/>
<dbReference type="PANTHER" id="PTHR31232:SF155">
    <property type="entry name" value="PLANT SELF-INCOMPATIBILITY PROTEIN S1 FAMILY"/>
    <property type="match status" value="1"/>
</dbReference>
<evidence type="ECO:0000256" key="3">
    <source>
        <dbReference type="ARBA" id="ARBA00022471"/>
    </source>
</evidence>
<comment type="similarity">
    <text evidence="2 6">Belongs to the plant self-incompatibility (S1) protein family.</text>
</comment>
<name>A0AAU9MBV9_9ASTR</name>
<dbReference type="EMBL" id="CAKMRJ010001112">
    <property type="protein sequence ID" value="CAH1422996.1"/>
    <property type="molecule type" value="Genomic_DNA"/>
</dbReference>
<reference evidence="7 8" key="1">
    <citation type="submission" date="2022-01" db="EMBL/GenBank/DDBJ databases">
        <authorList>
            <person name="Xiong W."/>
            <person name="Schranz E."/>
        </authorList>
    </citation>
    <scope>NUCLEOTIDE SEQUENCE [LARGE SCALE GENOMIC DNA]</scope>
</reference>
<proteinExistence type="inferred from homology"/>
<dbReference type="Proteomes" id="UP001157418">
    <property type="component" value="Unassembled WGS sequence"/>
</dbReference>
<dbReference type="GO" id="GO:0005576">
    <property type="term" value="C:extracellular region"/>
    <property type="evidence" value="ECO:0007669"/>
    <property type="project" value="UniProtKB-SubCell"/>
</dbReference>
<comment type="caution">
    <text evidence="7">The sequence shown here is derived from an EMBL/GenBank/DDBJ whole genome shotgun (WGS) entry which is preliminary data.</text>
</comment>
<evidence type="ECO:0000313" key="7">
    <source>
        <dbReference type="EMBL" id="CAH1422996.1"/>
    </source>
</evidence>
<evidence type="ECO:0000313" key="8">
    <source>
        <dbReference type="Proteomes" id="UP001157418"/>
    </source>
</evidence>
<dbReference type="PANTHER" id="PTHR31232">
    <property type="match status" value="1"/>
</dbReference>
<dbReference type="GO" id="GO:0060320">
    <property type="term" value="P:rejection of self pollen"/>
    <property type="evidence" value="ECO:0007669"/>
    <property type="project" value="UniProtKB-KW"/>
</dbReference>